<protein>
    <submittedName>
        <fullName evidence="2">Superfamily I DNA and RNA helicases and helicase subunits-like protein</fullName>
    </submittedName>
</protein>
<evidence type="ECO:0000313" key="3">
    <source>
        <dbReference type="Proteomes" id="UP000214646"/>
    </source>
</evidence>
<accession>A0A225EAJ7</accession>
<evidence type="ECO:0000313" key="2">
    <source>
        <dbReference type="EMBL" id="OWK45585.1"/>
    </source>
</evidence>
<sequence>MPAAAIRGAVDTVERFQGQQRDVIIASFAVGDPDAIADEEEFLMSLRRFNVMASRARAKLVVLVSREVVDHLAAELEVLRDSRLLKVFAESFCNGHQPMTLGYIEGGVAESRPGEIRFPL</sequence>
<name>A0A225EAJ7_9BACT</name>
<feature type="domain" description="DNA2/NAM7 helicase-like C-terminal" evidence="1">
    <location>
        <begin position="9"/>
        <end position="65"/>
    </location>
</feature>
<dbReference type="Gene3D" id="3.40.50.300">
    <property type="entry name" value="P-loop containing nucleotide triphosphate hydrolases"/>
    <property type="match status" value="1"/>
</dbReference>
<dbReference type="GO" id="GO:0004386">
    <property type="term" value="F:helicase activity"/>
    <property type="evidence" value="ECO:0007669"/>
    <property type="project" value="UniProtKB-KW"/>
</dbReference>
<dbReference type="InterPro" id="IPR027417">
    <property type="entry name" value="P-loop_NTPase"/>
</dbReference>
<gene>
    <name evidence="2" type="ORF">FRUB_01916</name>
</gene>
<keyword evidence="2" id="KW-0378">Hydrolase</keyword>
<dbReference type="AlphaFoldDB" id="A0A225EAJ7"/>
<keyword evidence="2" id="KW-0547">Nucleotide-binding</keyword>
<evidence type="ECO:0000259" key="1">
    <source>
        <dbReference type="Pfam" id="PF13087"/>
    </source>
</evidence>
<dbReference type="Proteomes" id="UP000214646">
    <property type="component" value="Unassembled WGS sequence"/>
</dbReference>
<dbReference type="Pfam" id="PF13087">
    <property type="entry name" value="AAA_12"/>
    <property type="match status" value="1"/>
</dbReference>
<reference evidence="3" key="1">
    <citation type="submission" date="2017-06" db="EMBL/GenBank/DDBJ databases">
        <title>Genome analysis of Fimbriiglobus ruber SP5, the first member of the order Planctomycetales with confirmed chitinolytic capability.</title>
        <authorList>
            <person name="Ravin N.V."/>
            <person name="Rakitin A.L."/>
            <person name="Ivanova A.A."/>
            <person name="Beletsky A.V."/>
            <person name="Kulichevskaya I.S."/>
            <person name="Mardanov A.V."/>
            <person name="Dedysh S.N."/>
        </authorList>
    </citation>
    <scope>NUCLEOTIDE SEQUENCE [LARGE SCALE GENOMIC DNA]</scope>
    <source>
        <strain evidence="3">SP5</strain>
    </source>
</reference>
<keyword evidence="2" id="KW-0347">Helicase</keyword>
<dbReference type="EMBL" id="NIDE01000002">
    <property type="protein sequence ID" value="OWK45585.1"/>
    <property type="molecule type" value="Genomic_DNA"/>
</dbReference>
<dbReference type="InterPro" id="IPR041679">
    <property type="entry name" value="DNA2/NAM7-like_C"/>
</dbReference>
<comment type="caution">
    <text evidence="2">The sequence shown here is derived from an EMBL/GenBank/DDBJ whole genome shotgun (WGS) entry which is preliminary data.</text>
</comment>
<proteinExistence type="predicted"/>
<keyword evidence="2" id="KW-0067">ATP-binding</keyword>
<keyword evidence="3" id="KW-1185">Reference proteome</keyword>
<organism evidence="2 3">
    <name type="scientific">Fimbriiglobus ruber</name>
    <dbReference type="NCBI Taxonomy" id="1908690"/>
    <lineage>
        <taxon>Bacteria</taxon>
        <taxon>Pseudomonadati</taxon>
        <taxon>Planctomycetota</taxon>
        <taxon>Planctomycetia</taxon>
        <taxon>Gemmatales</taxon>
        <taxon>Gemmataceae</taxon>
        <taxon>Fimbriiglobus</taxon>
    </lineage>
</organism>